<organism evidence="3 4">
    <name type="scientific">Micromonospora antibiotica</name>
    <dbReference type="NCBI Taxonomy" id="2807623"/>
    <lineage>
        <taxon>Bacteria</taxon>
        <taxon>Bacillati</taxon>
        <taxon>Actinomycetota</taxon>
        <taxon>Actinomycetes</taxon>
        <taxon>Micromonosporales</taxon>
        <taxon>Micromonosporaceae</taxon>
        <taxon>Micromonospora</taxon>
    </lineage>
</organism>
<name>A0ABS3VAK6_9ACTN</name>
<evidence type="ECO:0000256" key="1">
    <source>
        <dbReference type="SAM" id="Phobius"/>
    </source>
</evidence>
<feature type="transmembrane region" description="Helical" evidence="1">
    <location>
        <begin position="144"/>
        <end position="164"/>
    </location>
</feature>
<gene>
    <name evidence="3" type="ORF">JQN83_17300</name>
</gene>
<feature type="signal peptide" evidence="2">
    <location>
        <begin position="1"/>
        <end position="25"/>
    </location>
</feature>
<dbReference type="Proteomes" id="UP000671399">
    <property type="component" value="Unassembled WGS sequence"/>
</dbReference>
<keyword evidence="1" id="KW-0812">Transmembrane</keyword>
<proteinExistence type="predicted"/>
<evidence type="ECO:0008006" key="5">
    <source>
        <dbReference type="Google" id="ProtNLM"/>
    </source>
</evidence>
<keyword evidence="4" id="KW-1185">Reference proteome</keyword>
<sequence>MRTLRALAALVVAALVTLPAGPAAAHGGKVKLTVAGDGAGGVTVMAVYADGHRLDQPVRLTVTAEGEGGRTAGPVQIEPSGEGQGFYSSGPLLSPGDWRVTVRAPAPYQSTATAQVQARAAQSPSPVAAARPAAGPETAGVGRWSWLVGGLAVVAVTGVALLWWRRRRAVPGPGDHPAGLGG</sequence>
<dbReference type="RefSeq" id="WP_208568192.1">
    <property type="nucleotide sequence ID" value="NZ_JAGFWR010000009.1"/>
</dbReference>
<feature type="chain" id="PRO_5046858038" description="CopC domain-containing protein" evidence="2">
    <location>
        <begin position="26"/>
        <end position="182"/>
    </location>
</feature>
<evidence type="ECO:0000313" key="3">
    <source>
        <dbReference type="EMBL" id="MBO4162557.1"/>
    </source>
</evidence>
<evidence type="ECO:0000256" key="2">
    <source>
        <dbReference type="SAM" id="SignalP"/>
    </source>
</evidence>
<accession>A0ABS3VAK6</accession>
<dbReference type="EMBL" id="JAGFWR010000009">
    <property type="protein sequence ID" value="MBO4162557.1"/>
    <property type="molecule type" value="Genomic_DNA"/>
</dbReference>
<reference evidence="3 4" key="1">
    <citation type="submission" date="2021-03" db="EMBL/GenBank/DDBJ databases">
        <authorList>
            <person name="Lee D.-H."/>
        </authorList>
    </citation>
    <scope>NUCLEOTIDE SEQUENCE [LARGE SCALE GENOMIC DNA]</scope>
    <source>
        <strain evidence="3 4">MMS20-R2-23</strain>
    </source>
</reference>
<keyword evidence="1" id="KW-0472">Membrane</keyword>
<evidence type="ECO:0000313" key="4">
    <source>
        <dbReference type="Proteomes" id="UP000671399"/>
    </source>
</evidence>
<keyword evidence="1" id="KW-1133">Transmembrane helix</keyword>
<comment type="caution">
    <text evidence="3">The sequence shown here is derived from an EMBL/GenBank/DDBJ whole genome shotgun (WGS) entry which is preliminary data.</text>
</comment>
<keyword evidence="2" id="KW-0732">Signal</keyword>
<protein>
    <recommendedName>
        <fullName evidence="5">CopC domain-containing protein</fullName>
    </recommendedName>
</protein>